<organism evidence="5 6">
    <name type="scientific">Macrostomum lignano</name>
    <dbReference type="NCBI Taxonomy" id="282301"/>
    <lineage>
        <taxon>Eukaryota</taxon>
        <taxon>Metazoa</taxon>
        <taxon>Spiralia</taxon>
        <taxon>Lophotrochozoa</taxon>
        <taxon>Platyhelminthes</taxon>
        <taxon>Rhabditophora</taxon>
        <taxon>Macrostomorpha</taxon>
        <taxon>Macrostomida</taxon>
        <taxon>Macrostomidae</taxon>
        <taxon>Macrostomum</taxon>
    </lineage>
</organism>
<keyword evidence="1" id="KW-0677">Repeat</keyword>
<proteinExistence type="predicted"/>
<feature type="compositionally biased region" description="Basic and acidic residues" evidence="4">
    <location>
        <begin position="246"/>
        <end position="256"/>
    </location>
</feature>
<protein>
    <submittedName>
        <fullName evidence="5">Uncharacterized protein</fullName>
    </submittedName>
</protein>
<dbReference type="InterPro" id="IPR002110">
    <property type="entry name" value="Ankyrin_rpt"/>
</dbReference>
<dbReference type="STRING" id="282301.A0A267E096"/>
<dbReference type="SUPFAM" id="SSF48403">
    <property type="entry name" value="Ankyrin repeat"/>
    <property type="match status" value="1"/>
</dbReference>
<dbReference type="Proteomes" id="UP000215902">
    <property type="component" value="Unassembled WGS sequence"/>
</dbReference>
<evidence type="ECO:0000256" key="2">
    <source>
        <dbReference type="ARBA" id="ARBA00023043"/>
    </source>
</evidence>
<dbReference type="AlphaFoldDB" id="A0A267E096"/>
<keyword evidence="6" id="KW-1185">Reference proteome</keyword>
<keyword evidence="2 3" id="KW-0040">ANK repeat</keyword>
<dbReference type="EMBL" id="NIVC01002836">
    <property type="protein sequence ID" value="PAA54948.1"/>
    <property type="molecule type" value="Genomic_DNA"/>
</dbReference>
<evidence type="ECO:0000313" key="6">
    <source>
        <dbReference type="Proteomes" id="UP000215902"/>
    </source>
</evidence>
<dbReference type="PROSITE" id="PS50088">
    <property type="entry name" value="ANK_REPEAT"/>
    <property type="match status" value="2"/>
</dbReference>
<sequence length="403" mass="42625">MPEFTSDAALQSHVSYKAQPLSRREASRLGDGLRLGGSAAAAAVRELLQLLPASSLVECRGDNGWTPLHYCALGGDASADAAAELLAAGADPDVFDDSGWTPLHQSADKNSLRVAAELLSHPSCQPDRRSAEGRTPMSLAAESWRGSIRIVRLLLTAGSTAEAAAEAAKVAELTAAALPSSCGKSGMARLLQAAARSWKPAEDSTQARVARMSPRKRAPTAPLRSPFGCGCRGETNCTTGSSAQNKLKDDSNKDDVSSVGSGGSGSFECGCTNAVVSLSCRQCAAHLLIRRLTAASAVANCPTVGDWCRELTEASPKLPGPRKLVAQHLKRCRSSRRLLAEEEENGVDDEAKASSRTWRVRILARSESPDELELMEKILAGRFAALVSARGSIFQRGDAWMDK</sequence>
<dbReference type="SMART" id="SM00248">
    <property type="entry name" value="ANK"/>
    <property type="match status" value="3"/>
</dbReference>
<comment type="caution">
    <text evidence="5">The sequence shown here is derived from an EMBL/GenBank/DDBJ whole genome shotgun (WGS) entry which is preliminary data.</text>
</comment>
<feature type="repeat" description="ANK" evidence="3">
    <location>
        <begin position="63"/>
        <end position="97"/>
    </location>
</feature>
<accession>A0A267E096</accession>
<evidence type="ECO:0000256" key="4">
    <source>
        <dbReference type="SAM" id="MobiDB-lite"/>
    </source>
</evidence>
<dbReference type="Gene3D" id="1.25.40.20">
    <property type="entry name" value="Ankyrin repeat-containing domain"/>
    <property type="match status" value="1"/>
</dbReference>
<dbReference type="PROSITE" id="PS50297">
    <property type="entry name" value="ANK_REP_REGION"/>
    <property type="match status" value="1"/>
</dbReference>
<evidence type="ECO:0000256" key="1">
    <source>
        <dbReference type="ARBA" id="ARBA00022737"/>
    </source>
</evidence>
<dbReference type="PANTHER" id="PTHR24178">
    <property type="entry name" value="MOLTING PROTEIN MLT-4"/>
    <property type="match status" value="1"/>
</dbReference>
<feature type="region of interest" description="Disordered" evidence="4">
    <location>
        <begin position="202"/>
        <end position="221"/>
    </location>
</feature>
<dbReference type="Pfam" id="PF12796">
    <property type="entry name" value="Ank_2"/>
    <property type="match status" value="1"/>
</dbReference>
<dbReference type="InterPro" id="IPR036770">
    <property type="entry name" value="Ankyrin_rpt-contain_sf"/>
</dbReference>
<feature type="repeat" description="ANK" evidence="3">
    <location>
        <begin position="132"/>
        <end position="166"/>
    </location>
</feature>
<reference evidence="5 6" key="1">
    <citation type="submission" date="2017-06" db="EMBL/GenBank/DDBJ databases">
        <title>A platform for efficient transgenesis in Macrostomum lignano, a flatworm model organism for stem cell research.</title>
        <authorList>
            <person name="Berezikov E."/>
        </authorList>
    </citation>
    <scope>NUCLEOTIDE SEQUENCE [LARGE SCALE GENOMIC DNA]</scope>
    <source>
        <strain evidence="5">DV1</strain>
        <tissue evidence="5">Whole organism</tissue>
    </source>
</reference>
<name>A0A267E096_9PLAT</name>
<evidence type="ECO:0000313" key="5">
    <source>
        <dbReference type="EMBL" id="PAA54948.1"/>
    </source>
</evidence>
<feature type="region of interest" description="Disordered" evidence="4">
    <location>
        <begin position="239"/>
        <end position="264"/>
    </location>
</feature>
<dbReference type="PANTHER" id="PTHR24178:SF9">
    <property type="entry name" value="ANK_REP_REGION DOMAIN-CONTAINING PROTEIN"/>
    <property type="match status" value="1"/>
</dbReference>
<gene>
    <name evidence="5" type="ORF">BOX15_Mlig025033g1</name>
</gene>
<evidence type="ECO:0000256" key="3">
    <source>
        <dbReference type="PROSITE-ProRule" id="PRU00023"/>
    </source>
</evidence>